<evidence type="ECO:0000259" key="7">
    <source>
        <dbReference type="PROSITE" id="PS50850"/>
    </source>
</evidence>
<feature type="transmembrane region" description="Helical" evidence="6">
    <location>
        <begin position="77"/>
        <end position="94"/>
    </location>
</feature>
<feature type="transmembrane region" description="Helical" evidence="6">
    <location>
        <begin position="33"/>
        <end position="51"/>
    </location>
</feature>
<feature type="transmembrane region" description="Helical" evidence="6">
    <location>
        <begin position="106"/>
        <end position="124"/>
    </location>
</feature>
<dbReference type="Proteomes" id="UP000616885">
    <property type="component" value="Unassembled WGS sequence"/>
</dbReference>
<feature type="transmembrane region" description="Helical" evidence="6">
    <location>
        <begin position="136"/>
        <end position="156"/>
    </location>
</feature>
<comment type="caution">
    <text evidence="8">The sequence shown here is derived from an EMBL/GenBank/DDBJ whole genome shotgun (WGS) entry which is preliminary data.</text>
</comment>
<keyword evidence="4 6" id="KW-1133">Transmembrane helix</keyword>
<feature type="domain" description="Major facilitator superfamily (MFS) profile" evidence="7">
    <location>
        <begin position="38"/>
        <end position="424"/>
    </location>
</feature>
<dbReference type="GO" id="GO:0005351">
    <property type="term" value="F:carbohydrate:proton symporter activity"/>
    <property type="evidence" value="ECO:0007669"/>
    <property type="project" value="TreeGrafter"/>
</dbReference>
<organism evidence="8 9">
    <name type="scientific">Bionectria ochroleuca</name>
    <name type="common">Gliocladium roseum</name>
    <dbReference type="NCBI Taxonomy" id="29856"/>
    <lineage>
        <taxon>Eukaryota</taxon>
        <taxon>Fungi</taxon>
        <taxon>Dikarya</taxon>
        <taxon>Ascomycota</taxon>
        <taxon>Pezizomycotina</taxon>
        <taxon>Sordariomycetes</taxon>
        <taxon>Hypocreomycetidae</taxon>
        <taxon>Hypocreales</taxon>
        <taxon>Bionectriaceae</taxon>
        <taxon>Clonostachys</taxon>
    </lineage>
</organism>
<feature type="transmembrane region" description="Helical" evidence="6">
    <location>
        <begin position="301"/>
        <end position="320"/>
    </location>
</feature>
<comment type="similarity">
    <text evidence="2">Belongs to the major facilitator superfamily. Sugar transporter (TC 2.A.1.1) family.</text>
</comment>
<evidence type="ECO:0000256" key="4">
    <source>
        <dbReference type="ARBA" id="ARBA00022989"/>
    </source>
</evidence>
<dbReference type="GO" id="GO:0016020">
    <property type="term" value="C:membrane"/>
    <property type="evidence" value="ECO:0007669"/>
    <property type="project" value="UniProtKB-SubCell"/>
</dbReference>
<comment type="subcellular location">
    <subcellularLocation>
        <location evidence="1">Membrane</location>
        <topology evidence="1">Multi-pass membrane protein</topology>
    </subcellularLocation>
</comment>
<evidence type="ECO:0000256" key="5">
    <source>
        <dbReference type="ARBA" id="ARBA00023136"/>
    </source>
</evidence>
<evidence type="ECO:0000256" key="6">
    <source>
        <dbReference type="SAM" id="Phobius"/>
    </source>
</evidence>
<dbReference type="InterPro" id="IPR005828">
    <property type="entry name" value="MFS_sugar_transport-like"/>
</dbReference>
<evidence type="ECO:0000256" key="1">
    <source>
        <dbReference type="ARBA" id="ARBA00004141"/>
    </source>
</evidence>
<keyword evidence="3 6" id="KW-0812">Transmembrane</keyword>
<evidence type="ECO:0000256" key="2">
    <source>
        <dbReference type="ARBA" id="ARBA00010992"/>
    </source>
</evidence>
<feature type="transmembrane region" description="Helical" evidence="6">
    <location>
        <begin position="401"/>
        <end position="420"/>
    </location>
</feature>
<sequence length="472" mass="53703">MAIGHKAEFGEDRLSKIAKADPIRWWNKPNLRFLYLILVPCGLGVEWTSGFDSSMMNSLNAVDSWVEYFNHPSSSRLGLLNAMYSLGALMAIPFVPTVSEYLGRRWTILTGSFIMMIGAGLQTGSVNDHMFLASRWVLGFGIPFAIVNASSMLGELGYEKERSTLTSLFNASWFVGAILAAGVTFGTFQIEGENGEEYVRVEYAQIQSTLAEEKERATSFVWKNVFRDAPMRRRFMLAGIVGFFTQWSGNGLISFYMKKILNLVGITNNQTVQKVILSEKCWGLINAIPIALIAPRFRRRVMFLICSTGTLVVYVVWTIASARFQIEQTRSAAIPVLVFIFLYSPFYNIGWNALTYTYMVEIFPYQQRAQGIAVEQLMVRFAVFFNTYVNPIALDSIGWKYYIVYCVWVLFEIFTIWLLFPETHGRSLEELSFMFEDQAVRDRVDKNVEKVVDTVQLTEFKSQEQRGDKGAA</sequence>
<dbReference type="SUPFAM" id="SSF103473">
    <property type="entry name" value="MFS general substrate transporter"/>
    <property type="match status" value="1"/>
</dbReference>
<dbReference type="PROSITE" id="PS50850">
    <property type="entry name" value="MFS"/>
    <property type="match status" value="1"/>
</dbReference>
<evidence type="ECO:0000256" key="3">
    <source>
        <dbReference type="ARBA" id="ARBA00022692"/>
    </source>
</evidence>
<dbReference type="Gene3D" id="1.20.1250.20">
    <property type="entry name" value="MFS general substrate transporter like domains"/>
    <property type="match status" value="2"/>
</dbReference>
<name>A0A8H7K1G5_BIOOC</name>
<gene>
    <name evidence="8" type="ORF">IM811_009720</name>
</gene>
<dbReference type="PANTHER" id="PTHR48022:SF29">
    <property type="entry name" value="SUGAR TRANSPORTER, PUTATIVE (AFU_ORTHOLOGUE AFUA_6G14500)-RELATED"/>
    <property type="match status" value="1"/>
</dbReference>
<keyword evidence="5 6" id="KW-0472">Membrane</keyword>
<reference evidence="8" key="1">
    <citation type="submission" date="2020-10" db="EMBL/GenBank/DDBJ databases">
        <title>High-Quality Genome Resource of Clonostachys rosea strain S41 by Oxford Nanopore Long-Read Sequencing.</title>
        <authorList>
            <person name="Wang H."/>
        </authorList>
    </citation>
    <scope>NUCLEOTIDE SEQUENCE</scope>
    <source>
        <strain evidence="8">S41</strain>
    </source>
</reference>
<proteinExistence type="inferred from homology"/>
<protein>
    <recommendedName>
        <fullName evidence="7">Major facilitator superfamily (MFS) profile domain-containing protein</fullName>
    </recommendedName>
</protein>
<dbReference type="InterPro" id="IPR020846">
    <property type="entry name" value="MFS_dom"/>
</dbReference>
<evidence type="ECO:0000313" key="8">
    <source>
        <dbReference type="EMBL" id="KAF9742086.1"/>
    </source>
</evidence>
<feature type="transmembrane region" description="Helical" evidence="6">
    <location>
        <begin position="168"/>
        <end position="190"/>
    </location>
</feature>
<dbReference type="AlphaFoldDB" id="A0A8H7K1G5"/>
<accession>A0A8H7K1G5</accession>
<dbReference type="InterPro" id="IPR036259">
    <property type="entry name" value="MFS_trans_sf"/>
</dbReference>
<evidence type="ECO:0000313" key="9">
    <source>
        <dbReference type="Proteomes" id="UP000616885"/>
    </source>
</evidence>
<feature type="transmembrane region" description="Helical" evidence="6">
    <location>
        <begin position="235"/>
        <end position="256"/>
    </location>
</feature>
<dbReference type="EMBL" id="JADCTT010000024">
    <property type="protein sequence ID" value="KAF9742086.1"/>
    <property type="molecule type" value="Genomic_DNA"/>
</dbReference>
<feature type="transmembrane region" description="Helical" evidence="6">
    <location>
        <begin position="332"/>
        <end position="351"/>
    </location>
</feature>
<dbReference type="PANTHER" id="PTHR48022">
    <property type="entry name" value="PLASTIDIC GLUCOSE TRANSPORTER 4"/>
    <property type="match status" value="1"/>
</dbReference>
<dbReference type="Pfam" id="PF00083">
    <property type="entry name" value="Sugar_tr"/>
    <property type="match status" value="2"/>
</dbReference>
<dbReference type="InterPro" id="IPR050360">
    <property type="entry name" value="MFS_Sugar_Transporters"/>
</dbReference>